<dbReference type="Pfam" id="PF00520">
    <property type="entry name" value="Ion_trans"/>
    <property type="match status" value="1"/>
</dbReference>
<evidence type="ECO:0000256" key="4">
    <source>
        <dbReference type="ARBA" id="ARBA00023136"/>
    </source>
</evidence>
<comment type="subcellular location">
    <subcellularLocation>
        <location evidence="1">Membrane</location>
        <topology evidence="1">Multi-pass membrane protein</topology>
    </subcellularLocation>
</comment>
<evidence type="ECO:0000256" key="5">
    <source>
        <dbReference type="SAM" id="Phobius"/>
    </source>
</evidence>
<feature type="domain" description="Ion transport" evidence="6">
    <location>
        <begin position="18"/>
        <end position="234"/>
    </location>
</feature>
<dbReference type="PANTHER" id="PTHR10037">
    <property type="entry name" value="VOLTAGE-GATED CATION CHANNEL CALCIUM AND SODIUM"/>
    <property type="match status" value="1"/>
</dbReference>
<accession>A0ABY5GYN5</accession>
<dbReference type="InterPro" id="IPR027359">
    <property type="entry name" value="Volt_channel_dom_sf"/>
</dbReference>
<dbReference type="InterPro" id="IPR043203">
    <property type="entry name" value="VGCC_Ca_Na"/>
</dbReference>
<evidence type="ECO:0000313" key="8">
    <source>
        <dbReference type="Proteomes" id="UP001059950"/>
    </source>
</evidence>
<keyword evidence="8" id="KW-1185">Reference proteome</keyword>
<feature type="transmembrane region" description="Helical" evidence="5">
    <location>
        <begin position="49"/>
        <end position="70"/>
    </location>
</feature>
<reference evidence="7" key="1">
    <citation type="submission" date="2021-04" db="EMBL/GenBank/DDBJ databases">
        <title>Oceanospirillales bacteria with DddD are important DMSP degraders in coastal seawater.</title>
        <authorList>
            <person name="Liu J."/>
        </authorList>
    </citation>
    <scope>NUCLEOTIDE SEQUENCE</scope>
    <source>
        <strain evidence="7">GY6</strain>
    </source>
</reference>
<gene>
    <name evidence="7" type="ORF">KDX31_08650</name>
</gene>
<keyword evidence="4 5" id="KW-0472">Membrane</keyword>
<dbReference type="Gene3D" id="1.10.287.70">
    <property type="match status" value="1"/>
</dbReference>
<dbReference type="Proteomes" id="UP001059950">
    <property type="component" value="Chromosome"/>
</dbReference>
<dbReference type="InterPro" id="IPR005821">
    <property type="entry name" value="Ion_trans_dom"/>
</dbReference>
<dbReference type="SUPFAM" id="SSF81324">
    <property type="entry name" value="Voltage-gated potassium channels"/>
    <property type="match status" value="1"/>
</dbReference>
<keyword evidence="3 5" id="KW-1133">Transmembrane helix</keyword>
<proteinExistence type="predicted"/>
<evidence type="ECO:0000256" key="2">
    <source>
        <dbReference type="ARBA" id="ARBA00022692"/>
    </source>
</evidence>
<feature type="transmembrane region" description="Helical" evidence="5">
    <location>
        <begin position="20"/>
        <end position="37"/>
    </location>
</feature>
<keyword evidence="2 5" id="KW-0812">Transmembrane</keyword>
<feature type="transmembrane region" description="Helical" evidence="5">
    <location>
        <begin position="139"/>
        <end position="161"/>
    </location>
</feature>
<protein>
    <submittedName>
        <fullName evidence="7">Ion transporter</fullName>
    </submittedName>
</protein>
<name>A0ABY5GYN5_9GAMM</name>
<evidence type="ECO:0000259" key="6">
    <source>
        <dbReference type="Pfam" id="PF00520"/>
    </source>
</evidence>
<organism evidence="7 8">
    <name type="scientific">Amphritea atlantica</name>
    <dbReference type="NCBI Taxonomy" id="355243"/>
    <lineage>
        <taxon>Bacteria</taxon>
        <taxon>Pseudomonadati</taxon>
        <taxon>Pseudomonadota</taxon>
        <taxon>Gammaproteobacteria</taxon>
        <taxon>Oceanospirillales</taxon>
        <taxon>Oceanospirillaceae</taxon>
        <taxon>Amphritea</taxon>
    </lineage>
</organism>
<dbReference type="Gene3D" id="1.20.120.350">
    <property type="entry name" value="Voltage-gated potassium channels. Chain C"/>
    <property type="match status" value="1"/>
</dbReference>
<dbReference type="PANTHER" id="PTHR10037:SF62">
    <property type="entry name" value="SODIUM CHANNEL PROTEIN 60E"/>
    <property type="match status" value="1"/>
</dbReference>
<evidence type="ECO:0000256" key="3">
    <source>
        <dbReference type="ARBA" id="ARBA00022989"/>
    </source>
</evidence>
<dbReference type="EMBL" id="CP073344">
    <property type="protein sequence ID" value="UTW05050.1"/>
    <property type="molecule type" value="Genomic_DNA"/>
</dbReference>
<evidence type="ECO:0000256" key="1">
    <source>
        <dbReference type="ARBA" id="ARBA00004141"/>
    </source>
</evidence>
<sequence>MIDFARLQTNFTVLRSNKAFELFVVIVIISSALLVGAKTYELSPLAMSLVVWLDRFVTFFFLTEITIRFLGEENKKDFFKNPWNVFDTLIVTISLIPIDNTDMALVARLVRVFRVLRMVSVIPELRLLLNSLVKAMPQLGYVILLMFIIFYIYAAIGSTLFENINPELWGDITISLLTLFRVMTFEDWTDVMYETMGVYPLSWVYYLTFIFFTAFAFLNMVIGIVVNVLDEEHAKVRKQAAIDAHEPTIADLQRQLVQIQALLEKQQSPK</sequence>
<evidence type="ECO:0000313" key="7">
    <source>
        <dbReference type="EMBL" id="UTW05050.1"/>
    </source>
</evidence>
<feature type="transmembrane region" description="Helical" evidence="5">
    <location>
        <begin position="205"/>
        <end position="229"/>
    </location>
</feature>